<dbReference type="PROSITE" id="PS51318">
    <property type="entry name" value="TAT"/>
    <property type="match status" value="1"/>
</dbReference>
<evidence type="ECO:0000256" key="1">
    <source>
        <dbReference type="SAM" id="Phobius"/>
    </source>
</evidence>
<feature type="chain" id="PRO_5020329648" evidence="2">
    <location>
        <begin position="30"/>
        <end position="134"/>
    </location>
</feature>
<dbReference type="Proteomes" id="UP000295301">
    <property type="component" value="Unassembled WGS sequence"/>
</dbReference>
<keyword evidence="1" id="KW-1133">Transmembrane helix</keyword>
<proteinExistence type="predicted"/>
<name>A0A4R5V416_9RHOB</name>
<gene>
    <name evidence="3" type="ORF">E1832_12460</name>
</gene>
<dbReference type="RefSeq" id="WP_133360095.1">
    <property type="nucleotide sequence ID" value="NZ_SMUV01000067.1"/>
</dbReference>
<feature type="transmembrane region" description="Helical" evidence="1">
    <location>
        <begin position="39"/>
        <end position="55"/>
    </location>
</feature>
<evidence type="ECO:0000256" key="2">
    <source>
        <dbReference type="SAM" id="SignalP"/>
    </source>
</evidence>
<keyword evidence="4" id="KW-1185">Reference proteome</keyword>
<evidence type="ECO:0000313" key="4">
    <source>
        <dbReference type="Proteomes" id="UP000295301"/>
    </source>
</evidence>
<dbReference type="EMBL" id="SMUV01000067">
    <property type="protein sequence ID" value="TDK46196.1"/>
    <property type="molecule type" value="Genomic_DNA"/>
</dbReference>
<sequence length="134" mass="15218">MTRKVFSHRSFIALVSGLALAVAITGATAAPARADNDAARIFAGLVGLAIIGAAIEDSRNDRTTVVQQRRVVVHQPPQHVYQPQPRTYYQPPHRYQHVYQQPRPRYYAPQPPRREVTKIVNKKVVNKRIVHVHR</sequence>
<dbReference type="InterPro" id="IPR006311">
    <property type="entry name" value="TAT_signal"/>
</dbReference>
<evidence type="ECO:0000313" key="3">
    <source>
        <dbReference type="EMBL" id="TDK46196.1"/>
    </source>
</evidence>
<feature type="signal peptide" evidence="2">
    <location>
        <begin position="1"/>
        <end position="29"/>
    </location>
</feature>
<accession>A0A4R5V416</accession>
<reference evidence="3 4" key="1">
    <citation type="submission" date="2019-03" db="EMBL/GenBank/DDBJ databases">
        <title>Ruegeria lutea sp. nov., a novel strain, isolated from marine sediment, the Masan Bay, South Korea.</title>
        <authorList>
            <person name="Kim J."/>
            <person name="Kim D.-Y."/>
            <person name="Lee S.-S."/>
        </authorList>
    </citation>
    <scope>NUCLEOTIDE SEQUENCE [LARGE SCALE GENOMIC DNA]</scope>
    <source>
        <strain evidence="3 4">318-1</strain>
    </source>
</reference>
<protein>
    <submittedName>
        <fullName evidence="3">Uncharacterized protein</fullName>
    </submittedName>
</protein>
<comment type="caution">
    <text evidence="3">The sequence shown here is derived from an EMBL/GenBank/DDBJ whole genome shotgun (WGS) entry which is preliminary data.</text>
</comment>
<keyword evidence="2" id="KW-0732">Signal</keyword>
<keyword evidence="1" id="KW-0812">Transmembrane</keyword>
<organism evidence="3 4">
    <name type="scientific">Antarcticimicrobium luteum</name>
    <dbReference type="NCBI Taxonomy" id="2547397"/>
    <lineage>
        <taxon>Bacteria</taxon>
        <taxon>Pseudomonadati</taxon>
        <taxon>Pseudomonadota</taxon>
        <taxon>Alphaproteobacteria</taxon>
        <taxon>Rhodobacterales</taxon>
        <taxon>Paracoccaceae</taxon>
        <taxon>Antarcticimicrobium</taxon>
    </lineage>
</organism>
<dbReference type="AlphaFoldDB" id="A0A4R5V416"/>
<keyword evidence="1" id="KW-0472">Membrane</keyword>